<gene>
    <name evidence="9" type="ORF">EVS81_01780</name>
</gene>
<feature type="transmembrane region" description="Helical" evidence="7">
    <location>
        <begin position="135"/>
        <end position="158"/>
    </location>
</feature>
<dbReference type="Gene3D" id="1.10.3720.10">
    <property type="entry name" value="MetI-like"/>
    <property type="match status" value="1"/>
</dbReference>
<comment type="similarity">
    <text evidence="7">Belongs to the binding-protein-dependent transport system permease family.</text>
</comment>
<sequence length="273" mass="29816">MDASRVLLLALMIVAGLTFVAPILGILFTSMRTEASIANDGLWTWSAQLTADNYVRLWAETGMWRYIVNSFLITVPATLISVALGVLSGYSLAKFKPRGEKFITLFLVSGLFIPPQILLLPLFRSFTALNLYDTLWPMIIVHAGYGVALCTLMMKNFFESIPDELREAGIIDGAGELRVLVSLVLPVARPALAALATLQFTFIWNDFLYPLVFTRSDEMKSAMVGLLALQGPYTTAYGIQAAVAVCASLPTIIIFIFFQKQFTAGLTAGAVKG</sequence>
<evidence type="ECO:0000256" key="7">
    <source>
        <dbReference type="RuleBase" id="RU363032"/>
    </source>
</evidence>
<organism evidence="9 10">
    <name type="scientific">Leucobacter triazinivorans</name>
    <dbReference type="NCBI Taxonomy" id="1784719"/>
    <lineage>
        <taxon>Bacteria</taxon>
        <taxon>Bacillati</taxon>
        <taxon>Actinomycetota</taxon>
        <taxon>Actinomycetes</taxon>
        <taxon>Micrococcales</taxon>
        <taxon>Microbacteriaceae</taxon>
        <taxon>Leucobacter</taxon>
    </lineage>
</organism>
<keyword evidence="10" id="KW-1185">Reference proteome</keyword>
<dbReference type="PROSITE" id="PS50928">
    <property type="entry name" value="ABC_TM1"/>
    <property type="match status" value="1"/>
</dbReference>
<dbReference type="KEGG" id="ltr:EVS81_01780"/>
<feature type="transmembrane region" description="Helical" evidence="7">
    <location>
        <begin position="179"/>
        <end position="204"/>
    </location>
</feature>
<dbReference type="EMBL" id="CP035806">
    <property type="protein sequence ID" value="QBE50137.1"/>
    <property type="molecule type" value="Genomic_DNA"/>
</dbReference>
<feature type="transmembrane region" description="Helical" evidence="7">
    <location>
        <begin position="66"/>
        <end position="90"/>
    </location>
</feature>
<evidence type="ECO:0000313" key="10">
    <source>
        <dbReference type="Proteomes" id="UP000289260"/>
    </source>
</evidence>
<dbReference type="AlphaFoldDB" id="A0A4P6KHT4"/>
<protein>
    <submittedName>
        <fullName evidence="9">Carbohydrate ABC transporter permease</fullName>
    </submittedName>
</protein>
<comment type="subcellular location">
    <subcellularLocation>
        <location evidence="1 7">Cell membrane</location>
        <topology evidence="1 7">Multi-pass membrane protein</topology>
    </subcellularLocation>
</comment>
<dbReference type="Pfam" id="PF00528">
    <property type="entry name" value="BPD_transp_1"/>
    <property type="match status" value="1"/>
</dbReference>
<dbReference type="Proteomes" id="UP000289260">
    <property type="component" value="Chromosome"/>
</dbReference>
<keyword evidence="4 7" id="KW-0812">Transmembrane</keyword>
<dbReference type="InterPro" id="IPR000515">
    <property type="entry name" value="MetI-like"/>
</dbReference>
<keyword evidence="3" id="KW-1003">Cell membrane</keyword>
<evidence type="ECO:0000313" key="9">
    <source>
        <dbReference type="EMBL" id="QBE50137.1"/>
    </source>
</evidence>
<dbReference type="PANTHER" id="PTHR43744">
    <property type="entry name" value="ABC TRANSPORTER PERMEASE PROTEIN MG189-RELATED-RELATED"/>
    <property type="match status" value="1"/>
</dbReference>
<feature type="transmembrane region" description="Helical" evidence="7">
    <location>
        <begin position="237"/>
        <end position="258"/>
    </location>
</feature>
<dbReference type="CDD" id="cd06261">
    <property type="entry name" value="TM_PBP2"/>
    <property type="match status" value="1"/>
</dbReference>
<dbReference type="GO" id="GO:0055085">
    <property type="term" value="P:transmembrane transport"/>
    <property type="evidence" value="ECO:0007669"/>
    <property type="project" value="InterPro"/>
</dbReference>
<keyword evidence="5 7" id="KW-1133">Transmembrane helix</keyword>
<keyword evidence="2 7" id="KW-0813">Transport</keyword>
<dbReference type="GO" id="GO:0005886">
    <property type="term" value="C:plasma membrane"/>
    <property type="evidence" value="ECO:0007669"/>
    <property type="project" value="UniProtKB-SubCell"/>
</dbReference>
<accession>A0A4P6KHT4</accession>
<evidence type="ECO:0000256" key="4">
    <source>
        <dbReference type="ARBA" id="ARBA00022692"/>
    </source>
</evidence>
<feature type="transmembrane region" description="Helical" evidence="7">
    <location>
        <begin position="7"/>
        <end position="28"/>
    </location>
</feature>
<evidence type="ECO:0000259" key="8">
    <source>
        <dbReference type="PROSITE" id="PS50928"/>
    </source>
</evidence>
<dbReference type="InterPro" id="IPR035906">
    <property type="entry name" value="MetI-like_sf"/>
</dbReference>
<dbReference type="SUPFAM" id="SSF161098">
    <property type="entry name" value="MetI-like"/>
    <property type="match status" value="1"/>
</dbReference>
<feature type="domain" description="ABC transmembrane type-1" evidence="8">
    <location>
        <begin position="67"/>
        <end position="258"/>
    </location>
</feature>
<evidence type="ECO:0000256" key="3">
    <source>
        <dbReference type="ARBA" id="ARBA00022475"/>
    </source>
</evidence>
<feature type="transmembrane region" description="Helical" evidence="7">
    <location>
        <begin position="102"/>
        <end position="123"/>
    </location>
</feature>
<dbReference type="PANTHER" id="PTHR43744:SF8">
    <property type="entry name" value="SN-GLYCEROL-3-PHOSPHATE TRANSPORT SYSTEM PERMEASE PROTEIN UGPE"/>
    <property type="match status" value="1"/>
</dbReference>
<proteinExistence type="inferred from homology"/>
<evidence type="ECO:0000256" key="2">
    <source>
        <dbReference type="ARBA" id="ARBA00022448"/>
    </source>
</evidence>
<evidence type="ECO:0000256" key="1">
    <source>
        <dbReference type="ARBA" id="ARBA00004651"/>
    </source>
</evidence>
<dbReference type="OrthoDB" id="9794684at2"/>
<name>A0A4P6KHT4_9MICO</name>
<reference evidence="9 10" key="1">
    <citation type="submission" date="2019-02" db="EMBL/GenBank/DDBJ databases">
        <authorList>
            <person name="Sun L."/>
            <person name="Pan D."/>
            <person name="Wu X."/>
        </authorList>
    </citation>
    <scope>NUCLEOTIDE SEQUENCE [LARGE SCALE GENOMIC DNA]</scope>
    <source>
        <strain evidence="9 10">JW-1</strain>
    </source>
</reference>
<evidence type="ECO:0000256" key="6">
    <source>
        <dbReference type="ARBA" id="ARBA00023136"/>
    </source>
</evidence>
<keyword evidence="6 7" id="KW-0472">Membrane</keyword>
<evidence type="ECO:0000256" key="5">
    <source>
        <dbReference type="ARBA" id="ARBA00022989"/>
    </source>
</evidence>